<dbReference type="KEGG" id="abut:Ami103574_05395"/>
<dbReference type="InterPro" id="IPR015168">
    <property type="entry name" value="SsuA/THI5"/>
</dbReference>
<evidence type="ECO:0000256" key="1">
    <source>
        <dbReference type="SAM" id="SignalP"/>
    </source>
</evidence>
<dbReference type="PROSITE" id="PS51257">
    <property type="entry name" value="PROKAR_LIPOPROTEIN"/>
    <property type="match status" value="1"/>
</dbReference>
<proteinExistence type="predicted"/>
<feature type="domain" description="SsuA/THI5-like" evidence="2">
    <location>
        <begin position="47"/>
        <end position="261"/>
    </location>
</feature>
<dbReference type="AlphaFoldDB" id="A0A858BUM3"/>
<dbReference type="Gene3D" id="3.40.190.10">
    <property type="entry name" value="Periplasmic binding protein-like II"/>
    <property type="match status" value="2"/>
</dbReference>
<dbReference type="SUPFAM" id="SSF53850">
    <property type="entry name" value="Periplasmic binding protein-like II"/>
    <property type="match status" value="1"/>
</dbReference>
<dbReference type="Proteomes" id="UP000466848">
    <property type="component" value="Chromosome"/>
</dbReference>
<dbReference type="EMBL" id="CP048649">
    <property type="protein sequence ID" value="QIB68788.1"/>
    <property type="molecule type" value="Genomic_DNA"/>
</dbReference>
<dbReference type="PANTHER" id="PTHR31528:SF3">
    <property type="entry name" value="THIAMINE BIOSYNTHESIS PROTEIN HI_0357-RELATED"/>
    <property type="match status" value="1"/>
</dbReference>
<keyword evidence="4" id="KW-1185">Reference proteome</keyword>
<dbReference type="RefSeq" id="WP_163065651.1">
    <property type="nucleotide sequence ID" value="NZ_CP048649.1"/>
</dbReference>
<evidence type="ECO:0000313" key="4">
    <source>
        <dbReference type="Proteomes" id="UP000466848"/>
    </source>
</evidence>
<dbReference type="GO" id="GO:0009228">
    <property type="term" value="P:thiamine biosynthetic process"/>
    <property type="evidence" value="ECO:0007669"/>
    <property type="project" value="InterPro"/>
</dbReference>
<evidence type="ECO:0000259" key="2">
    <source>
        <dbReference type="Pfam" id="PF09084"/>
    </source>
</evidence>
<name>A0A858BUM3_9FIRM</name>
<dbReference type="InterPro" id="IPR027939">
    <property type="entry name" value="NMT1/THI5"/>
</dbReference>
<keyword evidence="1" id="KW-0732">Signal</keyword>
<feature type="chain" id="PRO_5038362050" evidence="1">
    <location>
        <begin position="23"/>
        <end position="333"/>
    </location>
</feature>
<reference evidence="3 4" key="1">
    <citation type="submission" date="2020-02" db="EMBL/GenBank/DDBJ databases">
        <authorList>
            <person name="Kim Y.B."/>
            <person name="Roh S.W."/>
        </authorList>
    </citation>
    <scope>NUCLEOTIDE SEQUENCE [LARGE SCALE GENOMIC DNA]</scope>
    <source>
        <strain evidence="3 4">DSM 103574</strain>
    </source>
</reference>
<accession>A0A858BUM3</accession>
<feature type="signal peptide" evidence="1">
    <location>
        <begin position="1"/>
        <end position="22"/>
    </location>
</feature>
<dbReference type="PANTHER" id="PTHR31528">
    <property type="entry name" value="4-AMINO-5-HYDROXYMETHYL-2-METHYLPYRIMIDINE PHOSPHATE SYNTHASE THI11-RELATED"/>
    <property type="match status" value="1"/>
</dbReference>
<sequence length="333" mass="36553">MKKKVWALGLALVMAAGMTACGGADGPEGKETNELQKVTVILDYVPNTNHTGLYAAKELGYYEDAGLDVEIVEPTDGVTPALVAAGKGDFGISYQEDVTYALAAKDPLPIKAVATVIQHNTSGFASYVGKNITSPKDFEGKTYTGWGSPGEEAVIHAVMEKYGADFSKLKMITSDGAGYEALKKDIDLMWMFWAWDGINSKRQGIDVNYMELRQLDPKLDYYTPVIIAKDSTLEQDSEMVKSFLAATSKGYEYAIENPDAAAEILHGYAESYDLDMLKESQEYLAGKYSEDSPVWGLMKDSVWTDYTDFMVENGLIEKAIPAADCYTNEFLPQ</sequence>
<dbReference type="Pfam" id="PF09084">
    <property type="entry name" value="NMT1"/>
    <property type="match status" value="1"/>
</dbReference>
<organism evidence="3 4">
    <name type="scientific">Aminipila butyrica</name>
    <dbReference type="NCBI Taxonomy" id="433296"/>
    <lineage>
        <taxon>Bacteria</taxon>
        <taxon>Bacillati</taxon>
        <taxon>Bacillota</taxon>
        <taxon>Clostridia</taxon>
        <taxon>Peptostreptococcales</taxon>
        <taxon>Anaerovoracaceae</taxon>
        <taxon>Aminipila</taxon>
    </lineage>
</organism>
<protein>
    <submittedName>
        <fullName evidence="3">ABC transporter substrate-binding protein</fullName>
    </submittedName>
</protein>
<gene>
    <name evidence="3" type="ORF">Ami103574_05395</name>
</gene>
<evidence type="ECO:0000313" key="3">
    <source>
        <dbReference type="EMBL" id="QIB68788.1"/>
    </source>
</evidence>